<dbReference type="InterPro" id="IPR050571">
    <property type="entry name" value="Class-IV_PLP-Dep_Aminotrnsfr"/>
</dbReference>
<reference evidence="2 3" key="1">
    <citation type="submission" date="2019-08" db="EMBL/GenBank/DDBJ databases">
        <title>Genome of Aequorivita lipolytica Y10-2 (type strain).</title>
        <authorList>
            <person name="Bowman J.P."/>
        </authorList>
    </citation>
    <scope>NUCLEOTIDE SEQUENCE [LARGE SCALE GENOMIC DNA]</scope>
    <source>
        <strain evidence="2 3">Y10-2</strain>
    </source>
</reference>
<dbReference type="AlphaFoldDB" id="A0A5C6YPT5"/>
<protein>
    <recommendedName>
        <fullName evidence="4">Sulfotransferase family protein</fullName>
    </recommendedName>
</protein>
<evidence type="ECO:0000313" key="3">
    <source>
        <dbReference type="Proteomes" id="UP000321945"/>
    </source>
</evidence>
<comment type="similarity">
    <text evidence="1">Belongs to the class-IV pyridoxal-phosphate-dependent aminotransferase family.</text>
</comment>
<gene>
    <name evidence="2" type="ORF">ESV24_08345</name>
</gene>
<comment type="caution">
    <text evidence="2">The sequence shown here is derived from an EMBL/GenBank/DDBJ whole genome shotgun (WGS) entry which is preliminary data.</text>
</comment>
<dbReference type="GO" id="GO:0019752">
    <property type="term" value="P:carboxylic acid metabolic process"/>
    <property type="evidence" value="ECO:0007669"/>
    <property type="project" value="TreeGrafter"/>
</dbReference>
<proteinExistence type="inferred from homology"/>
<evidence type="ECO:0000313" key="2">
    <source>
        <dbReference type="EMBL" id="TXD69358.1"/>
    </source>
</evidence>
<evidence type="ECO:0000256" key="1">
    <source>
        <dbReference type="ARBA" id="ARBA00009320"/>
    </source>
</evidence>
<dbReference type="RefSeq" id="WP_111817048.1">
    <property type="nucleotide sequence ID" value="NZ_CBCRZQ010000015.1"/>
</dbReference>
<sequence length="238" mass="27209">MKVINLISGPRNLSTAIMYSFSQRQDITVLDEPFYGYYLQNASLESEHPSQKEILQTMELKEEKVVESINSLSIKKNVFVKGMAHHYLTEAPSFILNWENVILIRHPKKLIASFSKVIHTPTLNDIGIKKASELFLFLKKNGKTPIVIDSDELLKNPEKYLKKLCDLLNIPFSAKMLRWKKGGIPEDGIWAKHWYGNVHNSEGFAVQKSSSQPLPAHLETLLDEALPYYETLKNNILV</sequence>
<keyword evidence="3" id="KW-1185">Reference proteome</keyword>
<dbReference type="Gene3D" id="3.40.50.300">
    <property type="entry name" value="P-loop containing nucleotide triphosphate hydrolases"/>
    <property type="match status" value="1"/>
</dbReference>
<dbReference type="InterPro" id="IPR027417">
    <property type="entry name" value="P-loop_NTPase"/>
</dbReference>
<dbReference type="Proteomes" id="UP000321945">
    <property type="component" value="Unassembled WGS sequence"/>
</dbReference>
<dbReference type="EMBL" id="VORU01000005">
    <property type="protein sequence ID" value="TXD69358.1"/>
    <property type="molecule type" value="Genomic_DNA"/>
</dbReference>
<dbReference type="SUPFAM" id="SSF52540">
    <property type="entry name" value="P-loop containing nucleoside triphosphate hydrolases"/>
    <property type="match status" value="1"/>
</dbReference>
<dbReference type="PANTHER" id="PTHR42743:SF11">
    <property type="entry name" value="AMINODEOXYCHORISMATE LYASE"/>
    <property type="match status" value="1"/>
</dbReference>
<dbReference type="Pfam" id="PF19798">
    <property type="entry name" value="Sulfotransfer_5"/>
    <property type="match status" value="1"/>
</dbReference>
<accession>A0A5C6YPT5</accession>
<evidence type="ECO:0008006" key="4">
    <source>
        <dbReference type="Google" id="ProtNLM"/>
    </source>
</evidence>
<organism evidence="2 3">
    <name type="scientific">Aequorivita lipolytica</name>
    <dbReference type="NCBI Taxonomy" id="153267"/>
    <lineage>
        <taxon>Bacteria</taxon>
        <taxon>Pseudomonadati</taxon>
        <taxon>Bacteroidota</taxon>
        <taxon>Flavobacteriia</taxon>
        <taxon>Flavobacteriales</taxon>
        <taxon>Flavobacteriaceae</taxon>
        <taxon>Aequorivita</taxon>
    </lineage>
</organism>
<dbReference type="OrthoDB" id="272985at2"/>
<name>A0A5C6YPT5_9FLAO</name>
<dbReference type="PANTHER" id="PTHR42743">
    <property type="entry name" value="AMINO-ACID AMINOTRANSFERASE"/>
    <property type="match status" value="1"/>
</dbReference>